<dbReference type="EMBL" id="LUCM01009074">
    <property type="protein sequence ID" value="KAA0187512.1"/>
    <property type="molecule type" value="Genomic_DNA"/>
</dbReference>
<feature type="region of interest" description="Disordered" evidence="1">
    <location>
        <begin position="215"/>
        <end position="242"/>
    </location>
</feature>
<evidence type="ECO:0000259" key="2">
    <source>
        <dbReference type="PROSITE" id="PS50174"/>
    </source>
</evidence>
<feature type="compositionally biased region" description="Polar residues" evidence="1">
    <location>
        <begin position="39"/>
        <end position="51"/>
    </location>
</feature>
<accession>A0A8E0VIC4</accession>
<dbReference type="InterPro" id="IPR040233">
    <property type="entry name" value="CCD97-like_C"/>
</dbReference>
<dbReference type="PANTHER" id="PTHR31840">
    <property type="entry name" value="COILED-COIL DOMAIN-CONTAINING PROTEIN 97"/>
    <property type="match status" value="1"/>
</dbReference>
<dbReference type="AlphaFoldDB" id="A0A8E0VIC4"/>
<proteinExistence type="predicted"/>
<gene>
    <name evidence="3" type="ORF">FBUS_07482</name>
</gene>
<feature type="compositionally biased region" description="Basic and acidic residues" evidence="1">
    <location>
        <begin position="225"/>
        <end position="242"/>
    </location>
</feature>
<evidence type="ECO:0000313" key="4">
    <source>
        <dbReference type="Proteomes" id="UP000728185"/>
    </source>
</evidence>
<dbReference type="Pfam" id="PF01585">
    <property type="entry name" value="G-patch"/>
    <property type="match status" value="1"/>
</dbReference>
<reference evidence="3" key="1">
    <citation type="submission" date="2019-05" db="EMBL/GenBank/DDBJ databases">
        <title>Annotation for the trematode Fasciolopsis buski.</title>
        <authorList>
            <person name="Choi Y.-J."/>
        </authorList>
    </citation>
    <scope>NUCLEOTIDE SEQUENCE</scope>
    <source>
        <strain evidence="3">HT</strain>
        <tissue evidence="3">Whole worm</tissue>
    </source>
</reference>
<dbReference type="PANTHER" id="PTHR31840:SF1">
    <property type="entry name" value="COILED-COIL DOMAIN-CONTAINING PROTEIN 97"/>
    <property type="match status" value="1"/>
</dbReference>
<name>A0A8E0VIC4_9TREM</name>
<keyword evidence="4" id="KW-1185">Reference proteome</keyword>
<feature type="compositionally biased region" description="Polar residues" evidence="1">
    <location>
        <begin position="294"/>
        <end position="316"/>
    </location>
</feature>
<dbReference type="Pfam" id="PF09747">
    <property type="entry name" value="CCD97-like_C"/>
    <property type="match status" value="2"/>
</dbReference>
<feature type="region of interest" description="Disordered" evidence="1">
    <location>
        <begin position="294"/>
        <end position="318"/>
    </location>
</feature>
<dbReference type="Proteomes" id="UP000728185">
    <property type="component" value="Unassembled WGS sequence"/>
</dbReference>
<organism evidence="3 4">
    <name type="scientific">Fasciolopsis buskii</name>
    <dbReference type="NCBI Taxonomy" id="27845"/>
    <lineage>
        <taxon>Eukaryota</taxon>
        <taxon>Metazoa</taxon>
        <taxon>Spiralia</taxon>
        <taxon>Lophotrochozoa</taxon>
        <taxon>Platyhelminthes</taxon>
        <taxon>Trematoda</taxon>
        <taxon>Digenea</taxon>
        <taxon>Plagiorchiida</taxon>
        <taxon>Echinostomata</taxon>
        <taxon>Echinostomatoidea</taxon>
        <taxon>Fasciolidae</taxon>
        <taxon>Fasciolopsis</taxon>
    </lineage>
</organism>
<evidence type="ECO:0000313" key="3">
    <source>
        <dbReference type="EMBL" id="KAA0187512.1"/>
    </source>
</evidence>
<feature type="region of interest" description="Disordered" evidence="1">
    <location>
        <begin position="39"/>
        <end position="82"/>
    </location>
</feature>
<feature type="domain" description="G-patch" evidence="2">
    <location>
        <begin position="84"/>
        <end position="130"/>
    </location>
</feature>
<protein>
    <recommendedName>
        <fullName evidence="2">G-patch domain-containing protein</fullName>
    </recommendedName>
</protein>
<feature type="region of interest" description="Disordered" evidence="1">
    <location>
        <begin position="621"/>
        <end position="647"/>
    </location>
</feature>
<feature type="compositionally biased region" description="Basic residues" evidence="1">
    <location>
        <begin position="215"/>
        <end position="224"/>
    </location>
</feature>
<dbReference type="SMART" id="SM00443">
    <property type="entry name" value="G_patch"/>
    <property type="match status" value="1"/>
</dbReference>
<comment type="caution">
    <text evidence="3">The sequence shown here is derived from an EMBL/GenBank/DDBJ whole genome shotgun (WGS) entry which is preliminary data.</text>
</comment>
<feature type="compositionally biased region" description="Basic and acidic residues" evidence="1">
    <location>
        <begin position="65"/>
        <end position="82"/>
    </location>
</feature>
<evidence type="ECO:0000256" key="1">
    <source>
        <dbReference type="SAM" id="MobiDB-lite"/>
    </source>
</evidence>
<dbReference type="PROSITE" id="PS50174">
    <property type="entry name" value="G_PATCH"/>
    <property type="match status" value="1"/>
</dbReference>
<dbReference type="OrthoDB" id="333176at2759"/>
<dbReference type="GO" id="GO:0003676">
    <property type="term" value="F:nucleic acid binding"/>
    <property type="evidence" value="ECO:0007669"/>
    <property type="project" value="InterPro"/>
</dbReference>
<dbReference type="InterPro" id="IPR000467">
    <property type="entry name" value="G_patch_dom"/>
</dbReference>
<sequence>MSFSYKYNRSSSIPTTYELDEDEDDYMSDKFITSVCNQPSGLDTTRSVQRQRTTEVNRKKCRTLSRAEEESKRRAEGLEKQVDPTNKGFSMLIKMGYAPGRGLGKNAEGRSEPVPIEVRSDRSGLGRDTAVRELRDTVQRIRQQMSIAERNNYRGIMSTKFRLSRAKRQLEAARRICFRLDSGQSIPEPISPLFWPIPETPKGIPPAIEPVRRYRSNHHASKHDKRNDRDRSPFYDDRDQLPHLSDEEQELSSLDADNPHSVDANLMTDEESEELPTEGTTVDGSWSTCAQHQLAAESSVSKLNPKSPSPMDTDQTAPVDPVERMLSNLIRHGNLHFRHQTRTEEPLSDAEKLSIARDLYTQKPRVFLERFSQYLDWSLDRINFTKWQNSDDLISYFMQKLDRESELNEEYKSKISAIRVRNRRLLALYRVARGDTKSVVADHFTHEAMRQRDPILWETMIGQHLDGPARRRYLNREYETFAGYLHGQLLEKEERGVLNRARRAQLHPDGVDCSSTAASSSLGLLPGQNIGQQPVFRCLREAADSFLDTHNSIFPLSALNVILFGAHAHISLSTVLKQLRSYLCPTDNINPEPNLDREKEFMDLMKLRFLSGQDKNFDYREIDDDDTLDDDDLQTTVDEEEKYFDAD</sequence>
<dbReference type="InterPro" id="IPR018613">
    <property type="entry name" value="Ccdc97-like"/>
</dbReference>